<keyword evidence="1" id="KW-0472">Membrane</keyword>
<dbReference type="AlphaFoldDB" id="A0A853R563"/>
<keyword evidence="1" id="KW-1133">Transmembrane helix</keyword>
<feature type="transmembrane region" description="Helical" evidence="1">
    <location>
        <begin position="312"/>
        <end position="337"/>
    </location>
</feature>
<evidence type="ECO:0000313" key="3">
    <source>
        <dbReference type="Proteomes" id="UP000094808"/>
    </source>
</evidence>
<gene>
    <name evidence="2" type="ORF">A1QS_05520</name>
</gene>
<sequence length="364" mass="40763">MFDEQRSYCCPFWKDPETCNCASCYNQREWDRSSAALNVAEANNFRSSGAAIPSMQPMLEPELPKMTMKERLEAQSRQNLAQREKNWKYVQANKERYAAQRADQLARQAQAAYDLTEKEWNKDLKEDLKAYLEKRHTQVCIFTVDDAAKCAINIWQQKNTDGETIGTETLKLLEEIHSKFDIGVGLVAATKVTKALGGLGVTVKQYLDVKGKEKIIISSLWNDKKMHYAVVNGLNIKKNHPYPISNPTVKQLGVLAKDTVNGFKKGAVLSMIISAGINTNELVFNDDYHLVDWFGHVGSDFFKAMTVLSTSAYVVSLTVGLGIALPILAGVVLWVGVDWAINEIWESFKIEDAIVEGLKNATNS</sequence>
<organism evidence="2 3">
    <name type="scientific">Vibrio ordalii FS-238</name>
    <dbReference type="NCBI Taxonomy" id="617133"/>
    <lineage>
        <taxon>Bacteria</taxon>
        <taxon>Pseudomonadati</taxon>
        <taxon>Pseudomonadota</taxon>
        <taxon>Gammaproteobacteria</taxon>
        <taxon>Vibrionales</taxon>
        <taxon>Vibrionaceae</taxon>
        <taxon>Vibrio</taxon>
    </lineage>
</organism>
<evidence type="ECO:0000256" key="1">
    <source>
        <dbReference type="SAM" id="Phobius"/>
    </source>
</evidence>
<keyword evidence="3" id="KW-1185">Reference proteome</keyword>
<accession>A0A853R563</accession>
<dbReference type="EMBL" id="AJYS02000195">
    <property type="protein sequence ID" value="OEE36068.1"/>
    <property type="molecule type" value="Genomic_DNA"/>
</dbReference>
<name>A0A853R563_9VIBR</name>
<keyword evidence="1" id="KW-0812">Transmembrane</keyword>
<dbReference type="Proteomes" id="UP000094808">
    <property type="component" value="Unassembled WGS sequence"/>
</dbReference>
<evidence type="ECO:0000313" key="2">
    <source>
        <dbReference type="EMBL" id="OEE36068.1"/>
    </source>
</evidence>
<protein>
    <submittedName>
        <fullName evidence="2">Uncharacterized protein</fullName>
    </submittedName>
</protein>
<proteinExistence type="predicted"/>
<dbReference type="RefSeq" id="WP_017046123.1">
    <property type="nucleotide sequence ID" value="NZ_AJYS02000195.1"/>
</dbReference>
<comment type="caution">
    <text evidence="2">The sequence shown here is derived from an EMBL/GenBank/DDBJ whole genome shotgun (WGS) entry which is preliminary data.</text>
</comment>
<reference evidence="2 3" key="1">
    <citation type="journal article" date="2012" name="Science">
        <title>Ecological populations of bacteria act as socially cohesive units of antibiotic production and resistance.</title>
        <authorList>
            <person name="Cordero O.X."/>
            <person name="Wildschutte H."/>
            <person name="Kirkup B."/>
            <person name="Proehl S."/>
            <person name="Ngo L."/>
            <person name="Hussain F."/>
            <person name="Le Roux F."/>
            <person name="Mincer T."/>
            <person name="Polz M.F."/>
        </authorList>
    </citation>
    <scope>NUCLEOTIDE SEQUENCE [LARGE SCALE GENOMIC DNA]</scope>
    <source>
        <strain evidence="2 3">FS-238</strain>
    </source>
</reference>